<name>A0A016XII0_9BURK</name>
<evidence type="ECO:0000313" key="2">
    <source>
        <dbReference type="EMBL" id="EYC51705.1"/>
    </source>
</evidence>
<feature type="region of interest" description="Disordered" evidence="1">
    <location>
        <begin position="221"/>
        <end position="288"/>
    </location>
</feature>
<dbReference type="Proteomes" id="UP000023268">
    <property type="component" value="Unassembled WGS sequence"/>
</dbReference>
<feature type="compositionally biased region" description="Low complexity" evidence="1">
    <location>
        <begin position="256"/>
        <end position="277"/>
    </location>
</feature>
<dbReference type="RefSeq" id="WP_051509741.1">
    <property type="nucleotide sequence ID" value="NZ_JEMG01000001.1"/>
</dbReference>
<reference evidence="2 3" key="1">
    <citation type="submission" date="2014-02" db="EMBL/GenBank/DDBJ databases">
        <title>Draft Genome of Hylemonella gracilis isolated from the Niagara River.</title>
        <authorList>
            <person name="Pawlowski D.R."/>
            <person name="Koudelka G.B."/>
        </authorList>
    </citation>
    <scope>NUCLEOTIDE SEQUENCE [LARGE SCALE GENOMIC DNA]</scope>
    <source>
        <strain evidence="2 3">Niagara R</strain>
    </source>
</reference>
<dbReference type="NCBIfam" id="NF045541">
    <property type="entry name" value="scaf_prot_MCP2"/>
    <property type="match status" value="1"/>
</dbReference>
<dbReference type="STRING" id="1458275.AZ34_11890"/>
<protein>
    <submittedName>
        <fullName evidence="2">Peptidase U35</fullName>
    </submittedName>
</protein>
<proteinExistence type="predicted"/>
<dbReference type="eggNOG" id="COG3087">
    <property type="taxonomic scope" value="Bacteria"/>
</dbReference>
<dbReference type="AlphaFoldDB" id="A0A016XII0"/>
<accession>A0A016XII0</accession>
<sequence length="725" mass="78335">MPQILEQRRAEMPLASISMAVRNVVARAEAAAAEAAEGAVTDAAARFELVFTTGAPVRRYDWLNDRYYLEELVVSPEAINLARLERGAPLLNTHWAWSLEDQIGVCDQPAIEGGAGTVQAQLSRRDSVRGIVQDLEDRVIRNVSVGYSRDAIEMVAPGEENGMWVYRVTRWTPMEVSLVPIPADMDSQVRSESVEGRQRLLDREGHELRTYPCAVTEIQTRIPTAGSAEHRNFEGSNMPQTATPQSGSGNHAPADQTRATPVQTATAAPASDATEAARQAGMQAERQRQADIRAAVQAARSTLGASDAEALSVRLIDAGVSVDAARREVLEQLAQRSAATATRSPADIRTERDEVETARHRMADALLLRARPDRAAGADVGGRAIDAEGARNFRGMDLMDMARHAIRAAGGNPDGLSRREIAQAALNLDSDARRAAGMHGSSDFPNVLANTVNRSLRAAYQLAPRTFTGWARRSSNKDFREKAVAQLSELSRMQKVNEGGEYKFLSFGDSAEKYSLSKYGGIIAITWESLINDDLAAFDRLPLMIAAEAAALESDIVYGILTGNATMSDTKALFHVDHGNLAGAGAAITDVTLGAARAAMRKQTGAKGRVLNLTPDFLIVGPDKEGEANKYTSAQFVAAKSADVNPAYNTSLEVVVEARLTGNQWYMAATPALIDTVEYSYLEGEEGLFTERKDGFEVDGLLIKARHVVAAKAIDWRGLYKNAGA</sequence>
<comment type="caution">
    <text evidence="2">The sequence shown here is derived from an EMBL/GenBank/DDBJ whole genome shotgun (WGS) entry which is preliminary data.</text>
</comment>
<evidence type="ECO:0000256" key="1">
    <source>
        <dbReference type="SAM" id="MobiDB-lite"/>
    </source>
</evidence>
<dbReference type="EMBL" id="JEMG01000001">
    <property type="protein sequence ID" value="EYC51705.1"/>
    <property type="molecule type" value="Genomic_DNA"/>
</dbReference>
<evidence type="ECO:0000313" key="3">
    <source>
        <dbReference type="Proteomes" id="UP000023268"/>
    </source>
</evidence>
<gene>
    <name evidence="2" type="ORF">AZ34_11890</name>
</gene>
<organism evidence="2 3">
    <name type="scientific">Hylemonella gracilis str. Niagara R</name>
    <dbReference type="NCBI Taxonomy" id="1458275"/>
    <lineage>
        <taxon>Bacteria</taxon>
        <taxon>Pseudomonadati</taxon>
        <taxon>Pseudomonadota</taxon>
        <taxon>Betaproteobacteria</taxon>
        <taxon>Burkholderiales</taxon>
        <taxon>Comamonadaceae</taxon>
        <taxon>Hylemonella</taxon>
    </lineage>
</organism>
<dbReference type="Pfam" id="PF25209">
    <property type="entry name" value="Phage_capsid_4"/>
    <property type="match status" value="1"/>
</dbReference>
<feature type="compositionally biased region" description="Polar residues" evidence="1">
    <location>
        <begin position="234"/>
        <end position="249"/>
    </location>
</feature>
<dbReference type="OrthoDB" id="9806592at2"/>